<dbReference type="Proteomes" id="UP000442533">
    <property type="component" value="Unassembled WGS sequence"/>
</dbReference>
<sequence>MSYINRTIVVQSDSRYLTQRVTAMIAGYDQAMATIGGIQQAADRANAAADRAEDIAESVSGMVLSYADMQALRDSTNALTSGTTVSVRTNGAWKVAPAAATDTHFSRLDGVRFYEAGPIFTTRARMAQAVARGDLAEGDIRLVRNRRYQANPIGPDGLLALDLDYSGRLDMLQSRMADGQGITVACYGDSTTDGNGTTDWTANPTNTDGSAVGGAAHTPPFAWPAALQTILRRMYRNTGITIWNAGYGGRDVVTGWARRNFAQAIINNPAYGTPNILLINFGLNDMVRETFTVDLFFTELSYLLNLCDYYGIVPVLMTPDPVRQNTPRQGGSIVKLISVLQRAAQLYGIEMIDTHTALRKVLESSSSNALWSYQQPDGVHFGDLGHRVKASYVAARLFSKTLFPDSGAPAINVAPWSPHANTADKTYSMFDQANNRFGVSLNIAAGSYAPGDVLMEVWTWQEEPDRIAWWRSVDGDGYYQPRTVANAPSIEVADYFSSAVSNFTSPTSARSQGAGGRRGSEDAAYLAQLPVGLSCLRFIAPADNNTNPVFLGYFSIRKRVTELSSARFVPAGSGSYVVDPDVHERGDCLVSFGIGRTAHLFCDAVMPDGAGVGLISGRVFLSTDDTTPSLTIRRRALFLCRNGANAELRDVVYSTEGVISNTLLGSGAYAWSGSQNEFRVAMSVTGANEQLVQITSLAAPLGPIITVTRAATGEPLPAGGHPGAIFKDYGVSAAAGIARLTVFDVVMGLA</sequence>
<dbReference type="InterPro" id="IPR013830">
    <property type="entry name" value="SGNH_hydro"/>
</dbReference>
<dbReference type="InterPro" id="IPR036514">
    <property type="entry name" value="SGNH_hydro_sf"/>
</dbReference>
<gene>
    <name evidence="2" type="ORF">GL279_00460</name>
</gene>
<evidence type="ECO:0000259" key="1">
    <source>
        <dbReference type="Pfam" id="PF13472"/>
    </source>
</evidence>
<dbReference type="SUPFAM" id="SSF52266">
    <property type="entry name" value="SGNH hydrolase"/>
    <property type="match status" value="1"/>
</dbReference>
<dbReference type="EMBL" id="WMIF01000001">
    <property type="protein sequence ID" value="MTH33070.1"/>
    <property type="molecule type" value="Genomic_DNA"/>
</dbReference>
<keyword evidence="3" id="KW-1185">Reference proteome</keyword>
<dbReference type="AlphaFoldDB" id="A0A844H0V0"/>
<dbReference type="Pfam" id="PF13472">
    <property type="entry name" value="Lipase_GDSL_2"/>
    <property type="match status" value="1"/>
</dbReference>
<comment type="caution">
    <text evidence="2">The sequence shown here is derived from an EMBL/GenBank/DDBJ whole genome shotgun (WGS) entry which is preliminary data.</text>
</comment>
<proteinExistence type="predicted"/>
<dbReference type="OrthoDB" id="164654at2"/>
<accession>A0A844H0V0</accession>
<dbReference type="Gene3D" id="3.40.50.1110">
    <property type="entry name" value="SGNH hydrolase"/>
    <property type="match status" value="1"/>
</dbReference>
<dbReference type="CDD" id="cd00229">
    <property type="entry name" value="SGNH_hydrolase"/>
    <property type="match status" value="1"/>
</dbReference>
<organism evidence="2 3">
    <name type="scientific">Paracoccus limosus</name>
    <dbReference type="NCBI Taxonomy" id="913252"/>
    <lineage>
        <taxon>Bacteria</taxon>
        <taxon>Pseudomonadati</taxon>
        <taxon>Pseudomonadota</taxon>
        <taxon>Alphaproteobacteria</taxon>
        <taxon>Rhodobacterales</taxon>
        <taxon>Paracoccaceae</taxon>
        <taxon>Paracoccus</taxon>
    </lineage>
</organism>
<dbReference type="GO" id="GO:0016788">
    <property type="term" value="F:hydrolase activity, acting on ester bonds"/>
    <property type="evidence" value="ECO:0007669"/>
    <property type="project" value="UniProtKB-ARBA"/>
</dbReference>
<evidence type="ECO:0000313" key="3">
    <source>
        <dbReference type="Proteomes" id="UP000442533"/>
    </source>
</evidence>
<reference evidence="2 3" key="1">
    <citation type="submission" date="2019-11" db="EMBL/GenBank/DDBJ databases">
        <authorList>
            <person name="Dong K."/>
        </authorList>
    </citation>
    <scope>NUCLEOTIDE SEQUENCE [LARGE SCALE GENOMIC DNA]</scope>
    <source>
        <strain evidence="2 3">JCM 17370</strain>
    </source>
</reference>
<feature type="domain" description="SGNH hydrolase-type esterase" evidence="1">
    <location>
        <begin position="186"/>
        <end position="388"/>
    </location>
</feature>
<protein>
    <recommendedName>
        <fullName evidence="1">SGNH hydrolase-type esterase domain-containing protein</fullName>
    </recommendedName>
</protein>
<evidence type="ECO:0000313" key="2">
    <source>
        <dbReference type="EMBL" id="MTH33070.1"/>
    </source>
</evidence>
<dbReference type="RefSeq" id="WP_155062638.1">
    <property type="nucleotide sequence ID" value="NZ_WMIF01000001.1"/>
</dbReference>
<name>A0A844H0V0_9RHOB</name>